<comment type="caution">
    <text evidence="2">The sequence shown here is derived from an EMBL/GenBank/DDBJ whole genome shotgun (WGS) entry which is preliminary data.</text>
</comment>
<organism evidence="2 3">
    <name type="scientific">Pleurodeles waltl</name>
    <name type="common">Iberian ribbed newt</name>
    <dbReference type="NCBI Taxonomy" id="8319"/>
    <lineage>
        <taxon>Eukaryota</taxon>
        <taxon>Metazoa</taxon>
        <taxon>Chordata</taxon>
        <taxon>Craniata</taxon>
        <taxon>Vertebrata</taxon>
        <taxon>Euteleostomi</taxon>
        <taxon>Amphibia</taxon>
        <taxon>Batrachia</taxon>
        <taxon>Caudata</taxon>
        <taxon>Salamandroidea</taxon>
        <taxon>Salamandridae</taxon>
        <taxon>Pleurodelinae</taxon>
        <taxon>Pleurodeles</taxon>
    </lineage>
</organism>
<gene>
    <name evidence="2" type="ORF">NDU88_002373</name>
</gene>
<sequence>MLEEPVAPWDKEAPRQLCDRVGHDRSTRHSGFQVRSGSRRVNERVRTGCGLMLGVGTGHSGKRGHLRRPRRPGGCAWAEDPPELRMRGRYKFGQPVETTTKPPYKRTRP</sequence>
<protein>
    <submittedName>
        <fullName evidence="2">Uncharacterized protein</fullName>
    </submittedName>
</protein>
<dbReference type="EMBL" id="JANPWB010000004">
    <property type="protein sequence ID" value="KAJ1193067.1"/>
    <property type="molecule type" value="Genomic_DNA"/>
</dbReference>
<evidence type="ECO:0000256" key="1">
    <source>
        <dbReference type="SAM" id="MobiDB-lite"/>
    </source>
</evidence>
<dbReference type="AlphaFoldDB" id="A0AAV7UZK5"/>
<keyword evidence="3" id="KW-1185">Reference proteome</keyword>
<feature type="region of interest" description="Disordered" evidence="1">
    <location>
        <begin position="1"/>
        <end position="109"/>
    </location>
</feature>
<accession>A0AAV7UZK5</accession>
<evidence type="ECO:0000313" key="2">
    <source>
        <dbReference type="EMBL" id="KAJ1193067.1"/>
    </source>
</evidence>
<name>A0AAV7UZK5_PLEWA</name>
<feature type="compositionally biased region" description="Basic and acidic residues" evidence="1">
    <location>
        <begin position="9"/>
        <end position="27"/>
    </location>
</feature>
<evidence type="ECO:0000313" key="3">
    <source>
        <dbReference type="Proteomes" id="UP001066276"/>
    </source>
</evidence>
<proteinExistence type="predicted"/>
<dbReference type="Proteomes" id="UP001066276">
    <property type="component" value="Chromosome 2_2"/>
</dbReference>
<reference evidence="2" key="1">
    <citation type="journal article" date="2022" name="bioRxiv">
        <title>Sequencing and chromosome-scale assembly of the giantPleurodeles waltlgenome.</title>
        <authorList>
            <person name="Brown T."/>
            <person name="Elewa A."/>
            <person name="Iarovenko S."/>
            <person name="Subramanian E."/>
            <person name="Araus A.J."/>
            <person name="Petzold A."/>
            <person name="Susuki M."/>
            <person name="Suzuki K.-i.T."/>
            <person name="Hayashi T."/>
            <person name="Toyoda A."/>
            <person name="Oliveira C."/>
            <person name="Osipova E."/>
            <person name="Leigh N.D."/>
            <person name="Simon A."/>
            <person name="Yun M.H."/>
        </authorList>
    </citation>
    <scope>NUCLEOTIDE SEQUENCE</scope>
    <source>
        <strain evidence="2">20211129_DDA</strain>
        <tissue evidence="2">Liver</tissue>
    </source>
</reference>
<feature type="compositionally biased region" description="Basic residues" evidence="1">
    <location>
        <begin position="60"/>
        <end position="71"/>
    </location>
</feature>